<protein>
    <submittedName>
        <fullName evidence="1">Uncharacterized protein</fullName>
    </submittedName>
</protein>
<dbReference type="RefSeq" id="WP_150881362.1">
    <property type="nucleotide sequence ID" value="NZ_VTWS01000011.1"/>
</dbReference>
<gene>
    <name evidence="1" type="ORF">F0P93_29345</name>
</gene>
<dbReference type="AlphaFoldDB" id="A0A5N1J6P9"/>
<name>A0A5N1J6P9_9BACT</name>
<accession>A0A5N1J6P9</accession>
<organism evidence="1 2">
    <name type="scientific">Larkinella humicola</name>
    <dbReference type="NCBI Taxonomy" id="2607654"/>
    <lineage>
        <taxon>Bacteria</taxon>
        <taxon>Pseudomonadati</taxon>
        <taxon>Bacteroidota</taxon>
        <taxon>Cytophagia</taxon>
        <taxon>Cytophagales</taxon>
        <taxon>Spirosomataceae</taxon>
        <taxon>Larkinella</taxon>
    </lineage>
</organism>
<reference evidence="1 2" key="1">
    <citation type="submission" date="2019-09" db="EMBL/GenBank/DDBJ databases">
        <title>Genome Sequence of Larkinella sp MA1.</title>
        <authorList>
            <person name="Srinivasan S."/>
        </authorList>
    </citation>
    <scope>NUCLEOTIDE SEQUENCE [LARGE SCALE GENOMIC DNA]</scope>
    <source>
        <strain evidence="1 2">MA1</strain>
    </source>
</reference>
<proteinExistence type="predicted"/>
<comment type="caution">
    <text evidence="1">The sequence shown here is derived from an EMBL/GenBank/DDBJ whole genome shotgun (WGS) entry which is preliminary data.</text>
</comment>
<evidence type="ECO:0000313" key="1">
    <source>
        <dbReference type="EMBL" id="KAA9346370.1"/>
    </source>
</evidence>
<dbReference type="Proteomes" id="UP000326344">
    <property type="component" value="Unassembled WGS sequence"/>
</dbReference>
<dbReference type="EMBL" id="VTWS01000011">
    <property type="protein sequence ID" value="KAA9346370.1"/>
    <property type="molecule type" value="Genomic_DNA"/>
</dbReference>
<evidence type="ECO:0000313" key="2">
    <source>
        <dbReference type="Proteomes" id="UP000326344"/>
    </source>
</evidence>
<sequence>MDGYGEEQNTFYFENDSTGSFSWKQETKTNDPYSSGMTTMYLLCEGEITWDVQSVDSLKHSESGLPNPYVDKALVVKTSSIRGDGRNAYYKFPQGWFESKESDFEDRTFVIPILSSSGDSLQLTNQDDPGVSDFFETNYIRKYAKEKN</sequence>
<keyword evidence="2" id="KW-1185">Reference proteome</keyword>